<dbReference type="PROSITE" id="PS01094">
    <property type="entry name" value="UPF0076"/>
    <property type="match status" value="1"/>
</dbReference>
<comment type="similarity">
    <text evidence="1">Belongs to the RutC family.</text>
</comment>
<dbReference type="AlphaFoldDB" id="A0A2W1JBH5"/>
<dbReference type="GO" id="GO:0120241">
    <property type="term" value="F:2-iminobutanoate/2-iminopropanoate deaminase"/>
    <property type="evidence" value="ECO:0007669"/>
    <property type="project" value="UniProtKB-EC"/>
</dbReference>
<dbReference type="Proteomes" id="UP000248857">
    <property type="component" value="Unassembled WGS sequence"/>
</dbReference>
<keyword evidence="2" id="KW-0378">Hydrolase</keyword>
<dbReference type="SUPFAM" id="SSF55298">
    <property type="entry name" value="YjgF-like"/>
    <property type="match status" value="1"/>
</dbReference>
<dbReference type="GO" id="GO:0005829">
    <property type="term" value="C:cytosol"/>
    <property type="evidence" value="ECO:0007669"/>
    <property type="project" value="TreeGrafter"/>
</dbReference>
<dbReference type="NCBIfam" id="TIGR00004">
    <property type="entry name" value="Rid family detoxifying hydrolase"/>
    <property type="match status" value="1"/>
</dbReference>
<dbReference type="EMBL" id="PQWO01000019">
    <property type="protein sequence ID" value="PZD71298.1"/>
    <property type="molecule type" value="Genomic_DNA"/>
</dbReference>
<dbReference type="InterPro" id="IPR019897">
    <property type="entry name" value="RidA_CS"/>
</dbReference>
<dbReference type="CDD" id="cd00448">
    <property type="entry name" value="YjgF_YER057c_UK114_family"/>
    <property type="match status" value="1"/>
</dbReference>
<dbReference type="PANTHER" id="PTHR11803">
    <property type="entry name" value="2-IMINOBUTANOATE/2-IMINOPROPANOATE DEAMINASE RIDA"/>
    <property type="match status" value="1"/>
</dbReference>
<comment type="caution">
    <text evidence="2">The sequence shown here is derived from an EMBL/GenBank/DDBJ whole genome shotgun (WGS) entry which is preliminary data.</text>
</comment>
<dbReference type="InterPro" id="IPR035959">
    <property type="entry name" value="RutC-like_sf"/>
</dbReference>
<gene>
    <name evidence="2" type="primary">yabJ_1</name>
    <name evidence="2" type="ORF">C1752_07250</name>
</gene>
<dbReference type="PANTHER" id="PTHR11803:SF58">
    <property type="entry name" value="PROTEIN HMF1-RELATED"/>
    <property type="match status" value="1"/>
</dbReference>
<sequence length="128" mass="13461">MSHSIIHTDHAPAPVGPYNQAVQAAGMIFVSGQIALDPVNGTIVGTGVSQQTEQVMKNLAAVLAAAGVGWPQVVKTTVFLADMNDFSTVNQIYAQYFDEATAPARACVEVARLPKDVLVEIDCVAVAH</sequence>
<dbReference type="InterPro" id="IPR006175">
    <property type="entry name" value="YjgF/YER057c/UK114"/>
</dbReference>
<accession>A0A2W1JBH5</accession>
<proteinExistence type="inferred from homology"/>
<evidence type="ECO:0000313" key="3">
    <source>
        <dbReference type="Proteomes" id="UP000248857"/>
    </source>
</evidence>
<protein>
    <submittedName>
        <fullName evidence="2">2-iminobutanoate/2-iminopropanoate deaminase</fullName>
        <ecNumber evidence="2">3.5.99.10</ecNumber>
    </submittedName>
</protein>
<evidence type="ECO:0000313" key="2">
    <source>
        <dbReference type="EMBL" id="PZD71298.1"/>
    </source>
</evidence>
<dbReference type="EC" id="3.5.99.10" evidence="2"/>
<evidence type="ECO:0000256" key="1">
    <source>
        <dbReference type="ARBA" id="ARBA00010552"/>
    </source>
</evidence>
<reference evidence="2 3" key="1">
    <citation type="journal article" date="2018" name="Sci. Rep.">
        <title>A novel species of the marine cyanobacterium Acaryochloris with a unique pigment content and lifestyle.</title>
        <authorList>
            <person name="Partensky F."/>
            <person name="Six C."/>
            <person name="Ratin M."/>
            <person name="Garczarek L."/>
            <person name="Vaulot D."/>
            <person name="Probert I."/>
            <person name="Calteau A."/>
            <person name="Gourvil P."/>
            <person name="Marie D."/>
            <person name="Grebert T."/>
            <person name="Bouchier C."/>
            <person name="Le Panse S."/>
            <person name="Gachenot M."/>
            <person name="Rodriguez F."/>
            <person name="Garrido J.L."/>
        </authorList>
    </citation>
    <scope>NUCLEOTIDE SEQUENCE [LARGE SCALE GENOMIC DNA]</scope>
    <source>
        <strain evidence="2 3">RCC1774</strain>
    </source>
</reference>
<dbReference type="Pfam" id="PF01042">
    <property type="entry name" value="Ribonuc_L-PSP"/>
    <property type="match status" value="1"/>
</dbReference>
<dbReference type="FunFam" id="3.30.1330.40:FF:000001">
    <property type="entry name" value="L-PSP family endoribonuclease"/>
    <property type="match status" value="1"/>
</dbReference>
<dbReference type="Gene3D" id="3.30.1330.40">
    <property type="entry name" value="RutC-like"/>
    <property type="match status" value="1"/>
</dbReference>
<name>A0A2W1JBH5_9CYAN</name>
<keyword evidence="3" id="KW-1185">Reference proteome</keyword>
<dbReference type="InterPro" id="IPR006056">
    <property type="entry name" value="RidA"/>
</dbReference>
<organism evidence="2 3">
    <name type="scientific">Acaryochloris thomasi RCC1774</name>
    <dbReference type="NCBI Taxonomy" id="1764569"/>
    <lineage>
        <taxon>Bacteria</taxon>
        <taxon>Bacillati</taxon>
        <taxon>Cyanobacteriota</taxon>
        <taxon>Cyanophyceae</taxon>
        <taxon>Acaryochloridales</taxon>
        <taxon>Acaryochloridaceae</taxon>
        <taxon>Acaryochloris</taxon>
        <taxon>Acaryochloris thomasi</taxon>
    </lineage>
</organism>
<dbReference type="RefSeq" id="WP_110988197.1">
    <property type="nucleotide sequence ID" value="NZ_CAWNWM010000019.1"/>
</dbReference>
<dbReference type="OrthoDB" id="9803101at2"/>